<dbReference type="EMBL" id="SMJU01000001">
    <property type="protein sequence ID" value="TDB69048.1"/>
    <property type="molecule type" value="Genomic_DNA"/>
</dbReference>
<dbReference type="GO" id="GO:0008234">
    <property type="term" value="F:cysteine-type peptidase activity"/>
    <property type="evidence" value="ECO:0007669"/>
    <property type="project" value="InterPro"/>
</dbReference>
<dbReference type="Gene3D" id="3.40.50.1460">
    <property type="match status" value="1"/>
</dbReference>
<accession>A0A4R4KLC1</accession>
<dbReference type="AlphaFoldDB" id="A0A4R4KLC1"/>
<keyword evidence="1" id="KW-0732">Signal</keyword>
<dbReference type="SUPFAM" id="SSF52129">
    <property type="entry name" value="Caspase-like"/>
    <property type="match status" value="1"/>
</dbReference>
<feature type="domain" description="Gingipain" evidence="2">
    <location>
        <begin position="417"/>
        <end position="784"/>
    </location>
</feature>
<dbReference type="InterPro" id="IPR029031">
    <property type="entry name" value="Gingipain_N_sf"/>
</dbReference>
<dbReference type="RefSeq" id="WP_132113756.1">
    <property type="nucleotide sequence ID" value="NZ_SMJU01000001.1"/>
</dbReference>
<dbReference type="Proteomes" id="UP000295706">
    <property type="component" value="Unassembled WGS sequence"/>
</dbReference>
<dbReference type="NCBIfam" id="NF033707">
    <property type="entry name" value="T9SS_sortase"/>
    <property type="match status" value="1"/>
</dbReference>
<evidence type="ECO:0000259" key="2">
    <source>
        <dbReference type="Pfam" id="PF01364"/>
    </source>
</evidence>
<organism evidence="3 4">
    <name type="scientific">Arundinibacter roseus</name>
    <dbReference type="NCBI Taxonomy" id="2070510"/>
    <lineage>
        <taxon>Bacteria</taxon>
        <taxon>Pseudomonadati</taxon>
        <taxon>Bacteroidota</taxon>
        <taxon>Cytophagia</taxon>
        <taxon>Cytophagales</taxon>
        <taxon>Spirosomataceae</taxon>
        <taxon>Arundinibacter</taxon>
    </lineage>
</organism>
<gene>
    <name evidence="3" type="primary">porU</name>
    <name evidence="3" type="ORF">EZE20_01565</name>
</gene>
<evidence type="ECO:0000313" key="3">
    <source>
        <dbReference type="EMBL" id="TDB69048.1"/>
    </source>
</evidence>
<evidence type="ECO:0000313" key="4">
    <source>
        <dbReference type="Proteomes" id="UP000295706"/>
    </source>
</evidence>
<dbReference type="OrthoDB" id="9809780at2"/>
<proteinExistence type="predicted"/>
<reference evidence="3 4" key="1">
    <citation type="submission" date="2019-02" db="EMBL/GenBank/DDBJ databases">
        <title>Arundinibacter roseus gen. nov., sp. nov., a new member of the family Cytophagaceae.</title>
        <authorList>
            <person name="Szuroczki S."/>
            <person name="Khayer B."/>
            <person name="Sproer C."/>
            <person name="Toumi M."/>
            <person name="Szabo A."/>
            <person name="Felfoldi T."/>
            <person name="Schumann P."/>
            <person name="Toth E."/>
        </authorList>
    </citation>
    <scope>NUCLEOTIDE SEQUENCE [LARGE SCALE GENOMIC DNA]</scope>
    <source>
        <strain evidence="3 4">DMA-k-7a</strain>
    </source>
</reference>
<dbReference type="Pfam" id="PF01364">
    <property type="entry name" value="Peptidase_C25"/>
    <property type="match status" value="1"/>
</dbReference>
<name>A0A4R4KLC1_9BACT</name>
<dbReference type="InterPro" id="IPR001769">
    <property type="entry name" value="Gingipain"/>
</dbReference>
<evidence type="ECO:0000256" key="1">
    <source>
        <dbReference type="ARBA" id="ARBA00022729"/>
    </source>
</evidence>
<dbReference type="InterPro" id="IPR029030">
    <property type="entry name" value="Caspase-like_dom_sf"/>
</dbReference>
<dbReference type="Gene3D" id="3.40.50.10390">
    <property type="entry name" value="Gingipain r, domain 1"/>
    <property type="match status" value="1"/>
</dbReference>
<sequence>MHWWKNVIHNRLRPAFFALLFFFQGITGLPLPAYAQSQPSVLATGTWYKIAIPNSGIYRLDAQWFKKQGLDVSGLNPKRFQIYGNGGSMLPQSNHALRPQDLRQNAILVIGQEDNRFDATDAVFFYAEGPHVVSYDSLTHSFTHETNAYSDSSYYYFTIGQEPGLRIATRSSQPNNASLTTQFDDYWFQEDETVNLLQSGREWWGTYLGLSGQHRIQLERPGIIPGSAAQLRVSAIASAQVQTSLTSRVNGTELGQQTFGTVSTYRYDLQAQRSSKSYPFTIPGAAPASLDLQFTFTKNGQTNAQAYLDFVALHLKRELRRYADQQLFRFLPTTDSLVTYGFQNITENWQVWDLSDPLRPVGVQLDKKPDASATFGASDGANARLYVGFSPEQSWEPVSWQKVLNQNLHQLEVPELLIVTPEAWKQEANRLAEFRQTNDLLTTAVVTTEQIFNEFSAGKPDPTAIRDFVKWLYDQNPATFNYLLLFGDATYDYKNRSGRQSATQQQQWVPVYQSRESLHPVYTYSSDDYFGFLENHEGEWLESTAGDHTLDIGVGRLPAKTREEARRLVDKLIRYGSAGKALGKWRNTIHFVADDGDSNIHQQHADALAKLAGEQFLTQRLFVDAFSGISSAEGNKKPELNRTIRQKINDGTLILNYTGHGGVSGWAEEQILTLEDMQNVHGLHNMPLLLTATCEFGRYDDPSVVSGAELMVLSPRGAAIGALTTTRPVFSSTNFSLNEAFYQALNQQGRTARLGDLIKSTKNNSLRGSLNRNFALLGDPSMRLAQPEHEIYWTSEQDTLRALKKITLHGSIRSPQEDHADETFDGTAFLSIYDKPKEFRTLGLNGPSATYREHRNKLFEGKVSVKKGQFSCTFIVPRNIDYRLGKGRVDVYALRQDSLADAGGQLSVWVGGDSDALPDREGPSLQAYINDPDFQNGQAVPSSSVLWIKAYDPGGISVSSAGLEQNLTATLNDSVTFLLNDYYQADLNDYQRGTIRFPLDQLLPGNYVLRIIIRDIYTNPSELTLRFSVGLPEGIRLSNTTLFPNPFYDRLSFSLTHNRPQEDVELVFQILSLSGQILQTFKRLYYTSDSEVNETIEFSPANPLQTAQAPIYLYMIQIRSLKDHSTDRGSGKLIHAGR</sequence>
<keyword evidence="4" id="KW-1185">Reference proteome</keyword>
<dbReference type="GO" id="GO:0006508">
    <property type="term" value="P:proteolysis"/>
    <property type="evidence" value="ECO:0007669"/>
    <property type="project" value="InterPro"/>
</dbReference>
<protein>
    <submittedName>
        <fullName evidence="3">Type IX secretion system sortase PorU</fullName>
    </submittedName>
</protein>
<dbReference type="CDD" id="cd02258">
    <property type="entry name" value="Peptidase_C25_N"/>
    <property type="match status" value="1"/>
</dbReference>
<comment type="caution">
    <text evidence="3">The sequence shown here is derived from an EMBL/GenBank/DDBJ whole genome shotgun (WGS) entry which is preliminary data.</text>
</comment>